<evidence type="ECO:0000256" key="4">
    <source>
        <dbReference type="ARBA" id="ARBA00023033"/>
    </source>
</evidence>
<gene>
    <name evidence="7" type="ORF">EV356DRAFT_533504</name>
</gene>
<dbReference type="Gene3D" id="3.50.50.60">
    <property type="entry name" value="FAD/NAD(P)-binding domain"/>
    <property type="match status" value="1"/>
</dbReference>
<evidence type="ECO:0000256" key="3">
    <source>
        <dbReference type="ARBA" id="ARBA00023002"/>
    </source>
</evidence>
<dbReference type="AlphaFoldDB" id="A0A6A6H6M1"/>
<sequence length="414" mass="46552">MVQHKIAIIGAGPAGCMLARLLHQRDIPVTIFEGESSPDLRSQGGTLDLHQTTGLAAVKQAGLYDEFIKRARYDGEAMDFCDKKLLSYVKKSGGKEGDRYGRPEIDRPVLRRMLFESLPKGMIKWGHRLRRIDEDLRLHFDQGVESGYDLIVGADGAWSKVRSLLTDETPFYSGISGLSLTISDAERREPELYRLVNRGSLFSSSDGKSIMAQYMGSGEISVSSWAVQSEHWLEENKLDAQNARACKAVLREHHADWDPRLVDLTQKADDLIVPRNFYMLPVGNRWKNRPGVTLVGDAAHLMTPFAGEGVNLAFEDTMKLAHAIIRASQKGPEAHKDALHAEVRQFEEDMFKRAKKTQQHTWNNLELLFLTPGAPRSTIERFIISAASDEIGTLLTPVLAVAVYIYFFFFKLIY</sequence>
<dbReference type="PANTHER" id="PTHR46972:SF1">
    <property type="entry name" value="FAD DEPENDENT OXIDOREDUCTASE DOMAIN-CONTAINING PROTEIN"/>
    <property type="match status" value="1"/>
</dbReference>
<dbReference type="PRINTS" id="PR00420">
    <property type="entry name" value="RNGMNOXGNASE"/>
</dbReference>
<keyword evidence="5" id="KW-0472">Membrane</keyword>
<evidence type="ECO:0000259" key="6">
    <source>
        <dbReference type="Pfam" id="PF01494"/>
    </source>
</evidence>
<dbReference type="GO" id="GO:0004497">
    <property type="term" value="F:monooxygenase activity"/>
    <property type="evidence" value="ECO:0007669"/>
    <property type="project" value="UniProtKB-KW"/>
</dbReference>
<keyword evidence="5" id="KW-1133">Transmembrane helix</keyword>
<protein>
    <submittedName>
        <fullName evidence="7">Tetracycline resistance protein from transposon</fullName>
    </submittedName>
</protein>
<dbReference type="PANTHER" id="PTHR46972">
    <property type="entry name" value="MONOOXYGENASE ASQM-RELATED"/>
    <property type="match status" value="1"/>
</dbReference>
<dbReference type="Proteomes" id="UP000800092">
    <property type="component" value="Unassembled WGS sequence"/>
</dbReference>
<evidence type="ECO:0000256" key="5">
    <source>
        <dbReference type="SAM" id="Phobius"/>
    </source>
</evidence>
<dbReference type="OrthoDB" id="655030at2759"/>
<feature type="domain" description="FAD-binding" evidence="6">
    <location>
        <begin position="5"/>
        <end position="353"/>
    </location>
</feature>
<name>A0A6A6H6M1_VIRVR</name>
<dbReference type="GO" id="GO:0071949">
    <property type="term" value="F:FAD binding"/>
    <property type="evidence" value="ECO:0007669"/>
    <property type="project" value="InterPro"/>
</dbReference>
<accession>A0A6A6H6M1</accession>
<evidence type="ECO:0000256" key="1">
    <source>
        <dbReference type="ARBA" id="ARBA00022630"/>
    </source>
</evidence>
<evidence type="ECO:0000256" key="2">
    <source>
        <dbReference type="ARBA" id="ARBA00022827"/>
    </source>
</evidence>
<feature type="transmembrane region" description="Helical" evidence="5">
    <location>
        <begin position="391"/>
        <end position="410"/>
    </location>
</feature>
<dbReference type="InterPro" id="IPR036188">
    <property type="entry name" value="FAD/NAD-bd_sf"/>
</dbReference>
<keyword evidence="5" id="KW-0812">Transmembrane</keyword>
<keyword evidence="1" id="KW-0285">Flavoprotein</keyword>
<dbReference type="SUPFAM" id="SSF51905">
    <property type="entry name" value="FAD/NAD(P)-binding domain"/>
    <property type="match status" value="1"/>
</dbReference>
<evidence type="ECO:0000313" key="8">
    <source>
        <dbReference type="Proteomes" id="UP000800092"/>
    </source>
</evidence>
<reference evidence="7" key="1">
    <citation type="journal article" date="2020" name="Stud. Mycol.">
        <title>101 Dothideomycetes genomes: a test case for predicting lifestyles and emergence of pathogens.</title>
        <authorList>
            <person name="Haridas S."/>
            <person name="Albert R."/>
            <person name="Binder M."/>
            <person name="Bloem J."/>
            <person name="Labutti K."/>
            <person name="Salamov A."/>
            <person name="Andreopoulos B."/>
            <person name="Baker S."/>
            <person name="Barry K."/>
            <person name="Bills G."/>
            <person name="Bluhm B."/>
            <person name="Cannon C."/>
            <person name="Castanera R."/>
            <person name="Culley D."/>
            <person name="Daum C."/>
            <person name="Ezra D."/>
            <person name="Gonzalez J."/>
            <person name="Henrissat B."/>
            <person name="Kuo A."/>
            <person name="Liang C."/>
            <person name="Lipzen A."/>
            <person name="Lutzoni F."/>
            <person name="Magnuson J."/>
            <person name="Mondo S."/>
            <person name="Nolan M."/>
            <person name="Ohm R."/>
            <person name="Pangilinan J."/>
            <person name="Park H.-J."/>
            <person name="Ramirez L."/>
            <person name="Alfaro M."/>
            <person name="Sun H."/>
            <person name="Tritt A."/>
            <person name="Yoshinaga Y."/>
            <person name="Zwiers L.-H."/>
            <person name="Turgeon B."/>
            <person name="Goodwin S."/>
            <person name="Spatafora J."/>
            <person name="Crous P."/>
            <person name="Grigoriev I."/>
        </authorList>
    </citation>
    <scope>NUCLEOTIDE SEQUENCE</scope>
    <source>
        <strain evidence="7">Tuck. ex Michener</strain>
    </source>
</reference>
<evidence type="ECO:0000313" key="7">
    <source>
        <dbReference type="EMBL" id="KAF2233744.1"/>
    </source>
</evidence>
<keyword evidence="8" id="KW-1185">Reference proteome</keyword>
<organism evidence="7 8">
    <name type="scientific">Viridothelium virens</name>
    <name type="common">Speckled blister lichen</name>
    <name type="synonym">Trypethelium virens</name>
    <dbReference type="NCBI Taxonomy" id="1048519"/>
    <lineage>
        <taxon>Eukaryota</taxon>
        <taxon>Fungi</taxon>
        <taxon>Dikarya</taxon>
        <taxon>Ascomycota</taxon>
        <taxon>Pezizomycotina</taxon>
        <taxon>Dothideomycetes</taxon>
        <taxon>Dothideomycetes incertae sedis</taxon>
        <taxon>Trypetheliales</taxon>
        <taxon>Trypetheliaceae</taxon>
        <taxon>Viridothelium</taxon>
    </lineage>
</organism>
<keyword evidence="2" id="KW-0274">FAD</keyword>
<proteinExistence type="predicted"/>
<dbReference type="EMBL" id="ML991804">
    <property type="protein sequence ID" value="KAF2233744.1"/>
    <property type="molecule type" value="Genomic_DNA"/>
</dbReference>
<keyword evidence="4" id="KW-0503">Monooxygenase</keyword>
<dbReference type="InterPro" id="IPR002938">
    <property type="entry name" value="FAD-bd"/>
</dbReference>
<keyword evidence="3" id="KW-0560">Oxidoreductase</keyword>
<dbReference type="Pfam" id="PF01494">
    <property type="entry name" value="FAD_binding_3"/>
    <property type="match status" value="1"/>
</dbReference>